<dbReference type="FunFam" id="1.25.40.420:FF:000001">
    <property type="entry name" value="Kelch-like family member 12"/>
    <property type="match status" value="1"/>
</dbReference>
<dbReference type="SMART" id="SM00875">
    <property type="entry name" value="BACK"/>
    <property type="match status" value="1"/>
</dbReference>
<accession>A0AAD8YZD8</accession>
<dbReference type="Proteomes" id="UP001239994">
    <property type="component" value="Unassembled WGS sequence"/>
</dbReference>
<dbReference type="AlphaFoldDB" id="A0AAD8YZD8"/>
<evidence type="ECO:0000256" key="11">
    <source>
        <dbReference type="ARBA" id="ARBA00022824"/>
    </source>
</evidence>
<dbReference type="InterPro" id="IPR004299">
    <property type="entry name" value="MBOAT_fam"/>
</dbReference>
<dbReference type="EMBL" id="JAROKS010000021">
    <property type="protein sequence ID" value="KAK1790153.1"/>
    <property type="molecule type" value="Genomic_DNA"/>
</dbReference>
<dbReference type="GO" id="GO:0016746">
    <property type="term" value="F:acyltransferase activity"/>
    <property type="evidence" value="ECO:0007669"/>
    <property type="project" value="TreeGrafter"/>
</dbReference>
<dbReference type="PANTHER" id="PTHR13285:SF19">
    <property type="entry name" value="PROTEIN-CYSTEINE N-PALMITOYLTRANSFERASE HHAT-LIKE PROTEIN"/>
    <property type="match status" value="1"/>
</dbReference>
<comment type="similarity">
    <text evidence="4">Belongs to the KLHL40 family.</text>
</comment>
<evidence type="ECO:0000256" key="10">
    <source>
        <dbReference type="ARBA" id="ARBA00022786"/>
    </source>
</evidence>
<keyword evidence="9" id="KW-0677">Repeat</keyword>
<dbReference type="InterPro" id="IPR051085">
    <property type="entry name" value="MB_O-acyltransferase"/>
</dbReference>
<sequence>MGIKAALPKIELYLYTSILSLALLWAASWIVEASSENVQRKSFKESMKPGWHYFGRKMDVADFEWAMWFTTFRSHILFALSGHVIFAKICSMISPKHRSLIYMLYGGLTVLIIMGWTYVSLILSHCIVLYSVALIKRKWLCFLAGLTSLATFKMDPFVSWQAGFVTGTFKLQDILFYGGCGFSIMRCMSFALENCEKKDGQYTFMDLMKYNFYLPFFFFGPIMTFDRFHAQANNPDLTRKDREMWNIFIHALVHLGAILVVDVLFHYLYILTIPTDMKLVKELSDWSLAGLAYFNLVYDWVKAAVMFGVINTVSLLDHLDPPRPPKCITMLYVFAETHFDRGINDWLCKYVYDYIGGNHDGIFKELVATICTFSITTLWLGPCEPVYVWSFFNCFGLNFELWVAKLFSLPPLSTIEGLMTEAMSRRIRGLFNAVNFWQIVLYNVLSLNSLEFAKLVARRLLIKASAGGWNLLMAASLIDPLTAPRMYQQALLQDGLCDLLENDKFVDCVLKIKDREFPCHRLVLAASSPHFKAMFLSEQEESKKREIVLKDVEPGIMGMILRYIYTSEINLTENNVQDIFMAANMYQIPSIFSVCVSYLEKKLVLSNCLAIFRLGLLLECPRLAAKARDYICDRFQLIVRDQDFHQLGSGELAAIITCDALDVEREETVFEGLMEWVEHDPGERLKDLPDLLHCVRFRLMPPDYLREKVEGHRLIRTNQEIKNELRLITDAERGQLPKVKGRSGENAGATAGGQDEEEDEEGMLPGILNDNPRFGMFQRDLILMISSTGTYAYDPAENECFLASSSTEIPKNHCSLVTKEHQIFLVGGLLYNEKNTDEPFSSYFLQFDPKSSDWLGMPSLPSPRCLFSLAEAQNSIYVLGGKELREGEHALDSVMVYDRQSFKWGESDPLPYSVYGHGSVSHNGLVYVLGGKAENKKCLRRVCVYNPTKFEWKELAPMKLARSLFGVAIQENKIYVVTGVTDNGLTSSVEVYDIASNTWSDFVEFPQERSSLNLMELGGCLYAVGGFAMMPDDATEKLEPTEMNDIWRFDEEEHCWSGMLREIRYAAGATVLAVRLNVIRLTKM</sequence>
<organism evidence="18 19">
    <name type="scientific">Electrophorus voltai</name>
    <dbReference type="NCBI Taxonomy" id="2609070"/>
    <lineage>
        <taxon>Eukaryota</taxon>
        <taxon>Metazoa</taxon>
        <taxon>Chordata</taxon>
        <taxon>Craniata</taxon>
        <taxon>Vertebrata</taxon>
        <taxon>Euteleostomi</taxon>
        <taxon>Actinopterygii</taxon>
        <taxon>Neopterygii</taxon>
        <taxon>Teleostei</taxon>
        <taxon>Ostariophysi</taxon>
        <taxon>Gymnotiformes</taxon>
        <taxon>Gymnotoidei</taxon>
        <taxon>Gymnotidae</taxon>
        <taxon>Electrophorus</taxon>
    </lineage>
</organism>
<dbReference type="FunFam" id="2.120.10.80:FF:000037">
    <property type="entry name" value="Kelch-like family member 40"/>
    <property type="match status" value="1"/>
</dbReference>
<keyword evidence="8 16" id="KW-0812">Transmembrane</keyword>
<feature type="domain" description="BTB" evidence="17">
    <location>
        <begin position="506"/>
        <end position="573"/>
    </location>
</feature>
<dbReference type="PROSITE" id="PS50097">
    <property type="entry name" value="BTB"/>
    <property type="match status" value="1"/>
</dbReference>
<keyword evidence="11" id="KW-0256">Endoplasmic reticulum</keyword>
<evidence type="ECO:0000256" key="6">
    <source>
        <dbReference type="ARBA" id="ARBA00022473"/>
    </source>
</evidence>
<keyword evidence="6" id="KW-0217">Developmental protein</keyword>
<proteinExistence type="inferred from homology"/>
<dbReference type="Gene3D" id="3.30.710.10">
    <property type="entry name" value="Potassium Channel Kv1.1, Chain A"/>
    <property type="match status" value="1"/>
</dbReference>
<evidence type="ECO:0000313" key="19">
    <source>
        <dbReference type="Proteomes" id="UP001239994"/>
    </source>
</evidence>
<feature type="transmembrane region" description="Helical" evidence="16">
    <location>
        <begin position="99"/>
        <end position="121"/>
    </location>
</feature>
<evidence type="ECO:0000256" key="3">
    <source>
        <dbReference type="ARBA" id="ARBA00004477"/>
    </source>
</evidence>
<evidence type="ECO:0000256" key="7">
    <source>
        <dbReference type="ARBA" id="ARBA00022490"/>
    </source>
</evidence>
<dbReference type="GO" id="GO:0031674">
    <property type="term" value="C:I band"/>
    <property type="evidence" value="ECO:0007669"/>
    <property type="project" value="UniProtKB-SubCell"/>
</dbReference>
<dbReference type="GO" id="GO:0048741">
    <property type="term" value="P:skeletal muscle fiber development"/>
    <property type="evidence" value="ECO:0007669"/>
    <property type="project" value="UniProtKB-ARBA"/>
</dbReference>
<dbReference type="Gene3D" id="1.25.40.420">
    <property type="match status" value="1"/>
</dbReference>
<keyword evidence="7" id="KW-0963">Cytoplasm</keyword>
<dbReference type="Pfam" id="PF24681">
    <property type="entry name" value="Kelch_KLHDC2_KLHL20_DRC7"/>
    <property type="match status" value="1"/>
</dbReference>
<dbReference type="Pfam" id="PF00651">
    <property type="entry name" value="BTB"/>
    <property type="match status" value="1"/>
</dbReference>
<keyword evidence="10" id="KW-0833">Ubl conjugation pathway</keyword>
<dbReference type="InterPro" id="IPR000210">
    <property type="entry name" value="BTB/POZ_dom"/>
</dbReference>
<comment type="subcellular location">
    <subcellularLocation>
        <location evidence="1">Cytoplasm</location>
        <location evidence="1">Myofibril</location>
        <location evidence="1">Sarcomere</location>
        <location evidence="1">A band</location>
    </subcellularLocation>
    <subcellularLocation>
        <location evidence="2">Cytoplasm</location>
        <location evidence="2">Myofibril</location>
        <location evidence="2">Sarcomere</location>
        <location evidence="2">I band</location>
    </subcellularLocation>
    <subcellularLocation>
        <location evidence="3">Endoplasmic reticulum membrane</location>
        <topology evidence="3">Multi-pass membrane protein</topology>
    </subcellularLocation>
</comment>
<keyword evidence="12 16" id="KW-1133">Transmembrane helix</keyword>
<evidence type="ECO:0000256" key="14">
    <source>
        <dbReference type="ARBA" id="ARBA00038268"/>
    </source>
</evidence>
<evidence type="ECO:0000256" key="5">
    <source>
        <dbReference type="ARBA" id="ARBA00022441"/>
    </source>
</evidence>
<dbReference type="InterPro" id="IPR011705">
    <property type="entry name" value="BACK"/>
</dbReference>
<gene>
    <name evidence="18" type="ORF">P4O66_014069</name>
</gene>
<evidence type="ECO:0000256" key="15">
    <source>
        <dbReference type="SAM" id="MobiDB-lite"/>
    </source>
</evidence>
<dbReference type="SMART" id="SM00612">
    <property type="entry name" value="Kelch"/>
    <property type="match status" value="4"/>
</dbReference>
<feature type="region of interest" description="Disordered" evidence="15">
    <location>
        <begin position="736"/>
        <end position="761"/>
    </location>
</feature>
<dbReference type="InterPro" id="IPR006652">
    <property type="entry name" value="Kelch_1"/>
</dbReference>
<dbReference type="Pfam" id="PF07707">
    <property type="entry name" value="BACK"/>
    <property type="match status" value="1"/>
</dbReference>
<dbReference type="SMART" id="SM00225">
    <property type="entry name" value="BTB"/>
    <property type="match status" value="1"/>
</dbReference>
<keyword evidence="5" id="KW-0880">Kelch repeat</keyword>
<evidence type="ECO:0000256" key="8">
    <source>
        <dbReference type="ARBA" id="ARBA00022692"/>
    </source>
</evidence>
<dbReference type="FunFam" id="3.30.710.10:FF:000006">
    <property type="entry name" value="Kelch repeat and BTB domain-containing 6"/>
    <property type="match status" value="1"/>
</dbReference>
<feature type="transmembrane region" description="Helical" evidence="16">
    <location>
        <begin position="12"/>
        <end position="31"/>
    </location>
</feature>
<feature type="transmembrane region" description="Helical" evidence="16">
    <location>
        <begin position="251"/>
        <end position="271"/>
    </location>
</feature>
<comment type="caution">
    <text evidence="18">The sequence shown here is derived from an EMBL/GenBank/DDBJ whole genome shotgun (WGS) entry which is preliminary data.</text>
</comment>
<dbReference type="InterPro" id="IPR011333">
    <property type="entry name" value="SKP1/BTB/POZ_sf"/>
</dbReference>
<dbReference type="SUPFAM" id="SSF54695">
    <property type="entry name" value="POZ domain"/>
    <property type="match status" value="1"/>
</dbReference>
<evidence type="ECO:0000256" key="16">
    <source>
        <dbReference type="SAM" id="Phobius"/>
    </source>
</evidence>
<keyword evidence="13 16" id="KW-0472">Membrane</keyword>
<evidence type="ECO:0000313" key="18">
    <source>
        <dbReference type="EMBL" id="KAK1790153.1"/>
    </source>
</evidence>
<evidence type="ECO:0000256" key="2">
    <source>
        <dbReference type="ARBA" id="ARBA00004355"/>
    </source>
</evidence>
<dbReference type="Gene3D" id="2.120.10.80">
    <property type="entry name" value="Kelch-type beta propeller"/>
    <property type="match status" value="1"/>
</dbReference>
<dbReference type="GO" id="GO:0005789">
    <property type="term" value="C:endoplasmic reticulum membrane"/>
    <property type="evidence" value="ECO:0007669"/>
    <property type="project" value="UniProtKB-SubCell"/>
</dbReference>
<feature type="transmembrane region" description="Helical" evidence="16">
    <location>
        <begin position="65"/>
        <end position="87"/>
    </location>
</feature>
<dbReference type="CDD" id="cd18340">
    <property type="entry name" value="BTB_POZ_KLHL40_KBTBD5"/>
    <property type="match status" value="1"/>
</dbReference>
<protein>
    <recommendedName>
        <fullName evidence="17">BTB domain-containing protein</fullName>
    </recommendedName>
</protein>
<dbReference type="GO" id="GO:0031672">
    <property type="term" value="C:A band"/>
    <property type="evidence" value="ECO:0007669"/>
    <property type="project" value="UniProtKB-SubCell"/>
</dbReference>
<evidence type="ECO:0000256" key="13">
    <source>
        <dbReference type="ARBA" id="ARBA00023136"/>
    </source>
</evidence>
<reference evidence="18" key="1">
    <citation type="submission" date="2023-03" db="EMBL/GenBank/DDBJ databases">
        <title>Electrophorus voltai genome.</title>
        <authorList>
            <person name="Bian C."/>
        </authorList>
    </citation>
    <scope>NUCLEOTIDE SEQUENCE</scope>
    <source>
        <strain evidence="18">CB-2022</strain>
        <tissue evidence="18">Muscle</tissue>
    </source>
</reference>
<dbReference type="PANTHER" id="PTHR13285">
    <property type="entry name" value="ACYLTRANSFERASE"/>
    <property type="match status" value="1"/>
</dbReference>
<name>A0AAD8YZD8_9TELE</name>
<evidence type="ECO:0000256" key="1">
    <source>
        <dbReference type="ARBA" id="ARBA00004161"/>
    </source>
</evidence>
<keyword evidence="19" id="KW-1185">Reference proteome</keyword>
<evidence type="ECO:0000259" key="17">
    <source>
        <dbReference type="PROSITE" id="PS50097"/>
    </source>
</evidence>
<dbReference type="InterPro" id="IPR015915">
    <property type="entry name" value="Kelch-typ_b-propeller"/>
</dbReference>
<evidence type="ECO:0000256" key="9">
    <source>
        <dbReference type="ARBA" id="ARBA00022737"/>
    </source>
</evidence>
<dbReference type="SUPFAM" id="SSF117281">
    <property type="entry name" value="Kelch motif"/>
    <property type="match status" value="1"/>
</dbReference>
<dbReference type="Pfam" id="PF03062">
    <property type="entry name" value="MBOAT"/>
    <property type="match status" value="1"/>
</dbReference>
<dbReference type="InterPro" id="IPR030607">
    <property type="entry name" value="KLHL40_BTB/POZ_dom"/>
</dbReference>
<comment type="similarity">
    <text evidence="14">Belongs to the membrane-bound acyltransferase family. HHAT subfamily.</text>
</comment>
<evidence type="ECO:0000256" key="12">
    <source>
        <dbReference type="ARBA" id="ARBA00022989"/>
    </source>
</evidence>
<evidence type="ECO:0000256" key="4">
    <source>
        <dbReference type="ARBA" id="ARBA00006907"/>
    </source>
</evidence>